<dbReference type="InterPro" id="IPR051783">
    <property type="entry name" value="NAD(P)-dependent_oxidoreduct"/>
</dbReference>
<sequence length="328" mass="36278">MKIGILGGSGLLGHHIAIQALLHQHELVLIHRANTDQSKIADLTYESRIADLNDRGSLIRAFAGLDAVVNAAAYYPTIPKPLAQEVKTARLQMKFFLDALSENKIAKALYVGGSIAIPKRTDRQANEGDIYTKVPELNSAYLHVKYLMDEMAREAGKDGIPIVVGIPTMTFGEYDFGPSTGRLITAVANQKLPAYIHGERNVVFGRDAGRGLLYALEKGTAGERYIIGGHNTDIKTLVELICQKAEIPLLEKTMPLRLAKIISKFQETRYALFRGELPTLSDTAITVLSQGQHLNMVKAKKELGYEPELDLQDTINLTYNWFKKVGYV</sequence>
<dbReference type="PANTHER" id="PTHR48079:SF6">
    <property type="entry name" value="NAD(P)-BINDING DOMAIN-CONTAINING PROTEIN-RELATED"/>
    <property type="match status" value="1"/>
</dbReference>
<dbReference type="Pfam" id="PF01370">
    <property type="entry name" value="Epimerase"/>
    <property type="match status" value="1"/>
</dbReference>
<evidence type="ECO:0000313" key="3">
    <source>
        <dbReference type="Proteomes" id="UP000199437"/>
    </source>
</evidence>
<dbReference type="AlphaFoldDB" id="A0A1I0QXT7"/>
<dbReference type="OrthoDB" id="1490291at2"/>
<dbReference type="PANTHER" id="PTHR48079">
    <property type="entry name" value="PROTEIN YEEZ"/>
    <property type="match status" value="1"/>
</dbReference>
<dbReference type="InterPro" id="IPR001509">
    <property type="entry name" value="Epimerase_deHydtase"/>
</dbReference>
<keyword evidence="3" id="KW-1185">Reference proteome</keyword>
<name>A0A1I0QXT7_9BACT</name>
<dbReference type="EMBL" id="FOIR01000002">
    <property type="protein sequence ID" value="SEW32643.1"/>
    <property type="molecule type" value="Genomic_DNA"/>
</dbReference>
<dbReference type="GeneID" id="99987578"/>
<organism evidence="2 3">
    <name type="scientific">Roseivirga pacifica</name>
    <dbReference type="NCBI Taxonomy" id="1267423"/>
    <lineage>
        <taxon>Bacteria</taxon>
        <taxon>Pseudomonadati</taxon>
        <taxon>Bacteroidota</taxon>
        <taxon>Cytophagia</taxon>
        <taxon>Cytophagales</taxon>
        <taxon>Roseivirgaceae</taxon>
        <taxon>Roseivirga</taxon>
    </lineage>
</organism>
<dbReference type="RefSeq" id="WP_090259283.1">
    <property type="nucleotide sequence ID" value="NZ_FOIR01000002.1"/>
</dbReference>
<dbReference type="SUPFAM" id="SSF51735">
    <property type="entry name" value="NAD(P)-binding Rossmann-fold domains"/>
    <property type="match status" value="1"/>
</dbReference>
<dbReference type="GO" id="GO:0004029">
    <property type="term" value="F:aldehyde dehydrogenase (NAD+) activity"/>
    <property type="evidence" value="ECO:0007669"/>
    <property type="project" value="TreeGrafter"/>
</dbReference>
<gene>
    <name evidence="2" type="ORF">SAMN05216290_2893</name>
</gene>
<accession>A0A1I0QXT7</accession>
<evidence type="ECO:0000313" key="2">
    <source>
        <dbReference type="EMBL" id="SEW32643.1"/>
    </source>
</evidence>
<protein>
    <submittedName>
        <fullName evidence="2">Nucleoside-diphosphate-sugar epimerase</fullName>
    </submittedName>
</protein>
<dbReference type="Proteomes" id="UP000199437">
    <property type="component" value="Unassembled WGS sequence"/>
</dbReference>
<reference evidence="3" key="1">
    <citation type="submission" date="2016-10" db="EMBL/GenBank/DDBJ databases">
        <authorList>
            <person name="Varghese N."/>
            <person name="Submissions S."/>
        </authorList>
    </citation>
    <scope>NUCLEOTIDE SEQUENCE [LARGE SCALE GENOMIC DNA]</scope>
    <source>
        <strain evidence="3">CGMCC 1.12402</strain>
    </source>
</reference>
<dbReference type="STRING" id="1267423.SAMN05216290_2893"/>
<dbReference type="GO" id="GO:0005737">
    <property type="term" value="C:cytoplasm"/>
    <property type="evidence" value="ECO:0007669"/>
    <property type="project" value="TreeGrafter"/>
</dbReference>
<dbReference type="Gene3D" id="3.40.50.720">
    <property type="entry name" value="NAD(P)-binding Rossmann-like Domain"/>
    <property type="match status" value="1"/>
</dbReference>
<dbReference type="InterPro" id="IPR036291">
    <property type="entry name" value="NAD(P)-bd_dom_sf"/>
</dbReference>
<evidence type="ECO:0000259" key="1">
    <source>
        <dbReference type="Pfam" id="PF01370"/>
    </source>
</evidence>
<proteinExistence type="predicted"/>
<feature type="domain" description="NAD-dependent epimerase/dehydratase" evidence="1">
    <location>
        <begin position="5"/>
        <end position="228"/>
    </location>
</feature>